<comment type="caution">
    <text evidence="1">The sequence shown here is derived from an EMBL/GenBank/DDBJ whole genome shotgun (WGS) entry which is preliminary data.</text>
</comment>
<dbReference type="EMBL" id="JAJSOF020000013">
    <property type="protein sequence ID" value="KAJ4442945.1"/>
    <property type="molecule type" value="Genomic_DNA"/>
</dbReference>
<proteinExistence type="predicted"/>
<dbReference type="Proteomes" id="UP001148838">
    <property type="component" value="Unassembled WGS sequence"/>
</dbReference>
<reference evidence="1 2" key="1">
    <citation type="journal article" date="2022" name="Allergy">
        <title>Genome assembly and annotation of Periplaneta americana reveal a comprehensive cockroach allergen profile.</title>
        <authorList>
            <person name="Wang L."/>
            <person name="Xiong Q."/>
            <person name="Saelim N."/>
            <person name="Wang L."/>
            <person name="Nong W."/>
            <person name="Wan A.T."/>
            <person name="Shi M."/>
            <person name="Liu X."/>
            <person name="Cao Q."/>
            <person name="Hui J.H.L."/>
            <person name="Sookrung N."/>
            <person name="Leung T.F."/>
            <person name="Tungtrongchitr A."/>
            <person name="Tsui S.K.W."/>
        </authorList>
    </citation>
    <scope>NUCLEOTIDE SEQUENCE [LARGE SCALE GENOMIC DNA]</scope>
    <source>
        <strain evidence="1">PWHHKU_190912</strain>
    </source>
</reference>
<evidence type="ECO:0000313" key="2">
    <source>
        <dbReference type="Proteomes" id="UP001148838"/>
    </source>
</evidence>
<sequence>MDESRNAYIVLVGMPEGKRSLGRPRRRWEDNIKMDLREVGYDDRDWVNLAQDRDRSQAYVRIPRGLQKNPSAAAITSFIDNFFPANPVKSTVQRAVFEKDRECSAPKFIIKTFPNVDCRRTEGAGLGGMTEVVCSKPGYAANLSVVSRCGLGMRPIRGLAL</sequence>
<protein>
    <submittedName>
        <fullName evidence="1">Uncharacterized protein</fullName>
    </submittedName>
</protein>
<evidence type="ECO:0000313" key="1">
    <source>
        <dbReference type="EMBL" id="KAJ4442945.1"/>
    </source>
</evidence>
<accession>A0ABQ8T8U8</accession>
<name>A0ABQ8T8U8_PERAM</name>
<organism evidence="1 2">
    <name type="scientific">Periplaneta americana</name>
    <name type="common">American cockroach</name>
    <name type="synonym">Blatta americana</name>
    <dbReference type="NCBI Taxonomy" id="6978"/>
    <lineage>
        <taxon>Eukaryota</taxon>
        <taxon>Metazoa</taxon>
        <taxon>Ecdysozoa</taxon>
        <taxon>Arthropoda</taxon>
        <taxon>Hexapoda</taxon>
        <taxon>Insecta</taxon>
        <taxon>Pterygota</taxon>
        <taxon>Neoptera</taxon>
        <taxon>Polyneoptera</taxon>
        <taxon>Dictyoptera</taxon>
        <taxon>Blattodea</taxon>
        <taxon>Blattoidea</taxon>
        <taxon>Blattidae</taxon>
        <taxon>Blattinae</taxon>
        <taxon>Periplaneta</taxon>
    </lineage>
</organism>
<keyword evidence="2" id="KW-1185">Reference proteome</keyword>
<gene>
    <name evidence="1" type="ORF">ANN_04543</name>
</gene>